<dbReference type="Gene3D" id="3.40.630.30">
    <property type="match status" value="1"/>
</dbReference>
<dbReference type="NCBIfam" id="TIGR01890">
    <property type="entry name" value="N-Ac-Glu-synth"/>
    <property type="match status" value="1"/>
</dbReference>
<evidence type="ECO:0000313" key="11">
    <source>
        <dbReference type="Proteomes" id="UP001224392"/>
    </source>
</evidence>
<dbReference type="InterPro" id="IPR033719">
    <property type="entry name" value="NAGS_kin"/>
</dbReference>
<sequence length="437" mass="47425">MNSLDAPSVIDWFRLAAPYVNDLRGRTLVIAIPGEGLAHENFRNLVHDLALLSSLGTRLVLVFGARDQITSALSDAGIESAFHGDSRITDARTLEVVKAVVGRLRFDIEAAISQGLPNSPMAGAQLRVVSGNFVSAQPLGILDGVDLQWSGRVRRIDGDSLSSQLHGGNLVLIPPLGTSLTGEIFSVNYLELAEALAASLRAEKLILLRENGQLQVEGNSVRELPLARAEKLLAQCDSSSLRIAVRACNHGVPRVQMVSYSANGALLEELLTRGGSGTMVYRDSYETVRRARIEDVGGILGLIRPLEKEGVLVRRSRKKLEGEISHFTIFEVDSSIVACAALYPITDQAGSTVAAELACVAIHPDFRGGGRGARLMRHLERQARSQGVEELFVLTTQTEHWFIEQGFAPVAPESLPASRQALYNDLRQSRVMRKALV</sequence>
<evidence type="ECO:0000256" key="6">
    <source>
        <dbReference type="ARBA" id="ARBA00023315"/>
    </source>
</evidence>
<name>A0ABQ6M0J8_9GAMM</name>
<reference evidence="10 11" key="1">
    <citation type="submission" date="2023-04" db="EMBL/GenBank/DDBJ databases">
        <title>Marinobulbifer ophiurae gen. nov., sp. Nov., isolate from tissue of brittle star Ophioplocus japonicus.</title>
        <authorList>
            <person name="Kawano K."/>
            <person name="Sawayama S."/>
            <person name="Nakagawa S."/>
        </authorList>
    </citation>
    <scope>NUCLEOTIDE SEQUENCE [LARGE SCALE GENOMIC DNA]</scope>
    <source>
        <strain evidence="10 11">NKW57</strain>
    </source>
</reference>
<evidence type="ECO:0000256" key="5">
    <source>
        <dbReference type="ARBA" id="ARBA00022679"/>
    </source>
</evidence>
<evidence type="ECO:0000256" key="4">
    <source>
        <dbReference type="ARBA" id="ARBA00022605"/>
    </source>
</evidence>
<dbReference type="PROSITE" id="PS51186">
    <property type="entry name" value="GNAT"/>
    <property type="match status" value="1"/>
</dbReference>
<evidence type="ECO:0000256" key="2">
    <source>
        <dbReference type="ARBA" id="ARBA00009145"/>
    </source>
</evidence>
<proteinExistence type="inferred from homology"/>
<dbReference type="RefSeq" id="WP_285764481.1">
    <property type="nucleotide sequence ID" value="NZ_BSYJ01000004.1"/>
</dbReference>
<dbReference type="InterPro" id="IPR001048">
    <property type="entry name" value="Asp/Glu/Uridylate_kinase"/>
</dbReference>
<comment type="pathway">
    <text evidence="1 8">Amino-acid biosynthesis; L-arginine biosynthesis; N(2)-acetyl-L-ornithine from L-glutamate: step 1/4.</text>
</comment>
<dbReference type="Pfam" id="PF00583">
    <property type="entry name" value="Acetyltransf_1"/>
    <property type="match status" value="1"/>
</dbReference>
<comment type="catalytic activity">
    <reaction evidence="7 8">
        <text>L-glutamate + acetyl-CoA = N-acetyl-L-glutamate + CoA + H(+)</text>
        <dbReference type="Rhea" id="RHEA:24292"/>
        <dbReference type="ChEBI" id="CHEBI:15378"/>
        <dbReference type="ChEBI" id="CHEBI:29985"/>
        <dbReference type="ChEBI" id="CHEBI:44337"/>
        <dbReference type="ChEBI" id="CHEBI:57287"/>
        <dbReference type="ChEBI" id="CHEBI:57288"/>
        <dbReference type="EC" id="2.3.1.1"/>
    </reaction>
</comment>
<evidence type="ECO:0000256" key="3">
    <source>
        <dbReference type="ARBA" id="ARBA00022571"/>
    </source>
</evidence>
<dbReference type="InterPro" id="IPR016181">
    <property type="entry name" value="Acyl_CoA_acyltransferase"/>
</dbReference>
<organism evidence="10 11">
    <name type="scientific">Biformimicrobium ophioploci</name>
    <dbReference type="NCBI Taxonomy" id="3036711"/>
    <lineage>
        <taxon>Bacteria</taxon>
        <taxon>Pseudomonadati</taxon>
        <taxon>Pseudomonadota</taxon>
        <taxon>Gammaproteobacteria</taxon>
        <taxon>Cellvibrionales</taxon>
        <taxon>Microbulbiferaceae</taxon>
        <taxon>Biformimicrobium</taxon>
    </lineage>
</organism>
<comment type="miscellaneous">
    <text evidence="8">In bacteria which possess the bifunctional enzyme ornithine acetyltransferase/N-acetylglutamate synthase (ArgJ), ArgA fulfills an anaplerotic role.</text>
</comment>
<dbReference type="Pfam" id="PF00696">
    <property type="entry name" value="AA_kinase"/>
    <property type="match status" value="1"/>
</dbReference>
<dbReference type="PIRSF" id="PIRSF000423">
    <property type="entry name" value="ArgA"/>
    <property type="match status" value="1"/>
</dbReference>
<dbReference type="NCBIfam" id="NF003641">
    <property type="entry name" value="PRK05279.1"/>
    <property type="match status" value="1"/>
</dbReference>
<dbReference type="PANTHER" id="PTHR30602">
    <property type="entry name" value="AMINO-ACID ACETYLTRANSFERASE"/>
    <property type="match status" value="1"/>
</dbReference>
<evidence type="ECO:0000256" key="1">
    <source>
        <dbReference type="ARBA" id="ARBA00004925"/>
    </source>
</evidence>
<dbReference type="InterPro" id="IPR036393">
    <property type="entry name" value="AceGlu_kinase-like_sf"/>
</dbReference>
<dbReference type="PANTHER" id="PTHR30602:SF12">
    <property type="entry name" value="AMINO-ACID ACETYLTRANSFERASE NAGS1, CHLOROPLASTIC-RELATED"/>
    <property type="match status" value="1"/>
</dbReference>
<dbReference type="Gene3D" id="3.40.1160.10">
    <property type="entry name" value="Acetylglutamate kinase-like"/>
    <property type="match status" value="1"/>
</dbReference>
<dbReference type="SUPFAM" id="SSF53633">
    <property type="entry name" value="Carbamate kinase-like"/>
    <property type="match status" value="1"/>
</dbReference>
<protein>
    <recommendedName>
        <fullName evidence="8">Amino-acid acetyltransferase</fullName>
        <ecNumber evidence="8">2.3.1.1</ecNumber>
    </recommendedName>
    <alternativeName>
        <fullName evidence="8">N-acetylglutamate synthase</fullName>
        <shortName evidence="8">AGS</shortName>
        <shortName evidence="8">NAGS</shortName>
    </alternativeName>
</protein>
<keyword evidence="6 8" id="KW-0012">Acyltransferase</keyword>
<dbReference type="CDD" id="cd04301">
    <property type="entry name" value="NAT_SF"/>
    <property type="match status" value="1"/>
</dbReference>
<evidence type="ECO:0000259" key="9">
    <source>
        <dbReference type="PROSITE" id="PS51186"/>
    </source>
</evidence>
<keyword evidence="11" id="KW-1185">Reference proteome</keyword>
<gene>
    <name evidence="8 10" type="primary">argA</name>
    <name evidence="10" type="ORF">MNKW57_21870</name>
</gene>
<keyword evidence="8" id="KW-0963">Cytoplasm</keyword>
<evidence type="ECO:0000313" key="10">
    <source>
        <dbReference type="EMBL" id="GMG87866.1"/>
    </source>
</evidence>
<comment type="caution">
    <text evidence="10">The sequence shown here is derived from an EMBL/GenBank/DDBJ whole genome shotgun (WGS) entry which is preliminary data.</text>
</comment>
<dbReference type="InterPro" id="IPR010167">
    <property type="entry name" value="NH2A_AcTrfase"/>
</dbReference>
<dbReference type="EC" id="2.3.1.1" evidence="8"/>
<keyword evidence="3 8" id="KW-0055">Arginine biosynthesis</keyword>
<keyword evidence="5 8" id="KW-0808">Transferase</keyword>
<dbReference type="EMBL" id="BSYJ01000004">
    <property type="protein sequence ID" value="GMG87866.1"/>
    <property type="molecule type" value="Genomic_DNA"/>
</dbReference>
<dbReference type="SUPFAM" id="SSF55729">
    <property type="entry name" value="Acyl-CoA N-acyltransferases (Nat)"/>
    <property type="match status" value="1"/>
</dbReference>
<dbReference type="InterPro" id="IPR000182">
    <property type="entry name" value="GNAT_dom"/>
</dbReference>
<comment type="subcellular location">
    <subcellularLocation>
        <location evidence="8">Cytoplasm</location>
    </subcellularLocation>
</comment>
<evidence type="ECO:0000256" key="7">
    <source>
        <dbReference type="ARBA" id="ARBA00048372"/>
    </source>
</evidence>
<dbReference type="Proteomes" id="UP001224392">
    <property type="component" value="Unassembled WGS sequence"/>
</dbReference>
<comment type="similarity">
    <text evidence="2 8">Belongs to the acetyltransferase family. ArgA subfamily.</text>
</comment>
<keyword evidence="4 8" id="KW-0028">Amino-acid biosynthesis</keyword>
<feature type="domain" description="N-acetyltransferase" evidence="9">
    <location>
        <begin position="286"/>
        <end position="429"/>
    </location>
</feature>
<evidence type="ECO:0000256" key="8">
    <source>
        <dbReference type="HAMAP-Rule" id="MF_01105"/>
    </source>
</evidence>
<accession>A0ABQ6M0J8</accession>
<dbReference type="HAMAP" id="MF_01105">
    <property type="entry name" value="N_acetyl_glu_synth"/>
    <property type="match status" value="1"/>
</dbReference>
<dbReference type="CDD" id="cd04237">
    <property type="entry name" value="AAK_NAGS-ABP"/>
    <property type="match status" value="1"/>
</dbReference>